<name>A0ABW9SLZ2_9BURK</name>
<proteinExistence type="predicted"/>
<gene>
    <name evidence="1" type="ORF">GM655_10095</name>
</gene>
<reference evidence="1 2" key="1">
    <citation type="submission" date="2019-11" db="EMBL/GenBank/DDBJ databases">
        <title>Type strains purchased from KCTC, JCM and DSMZ.</title>
        <authorList>
            <person name="Lu H."/>
        </authorList>
    </citation>
    <scope>NUCLEOTIDE SEQUENCE [LARGE SCALE GENOMIC DNA]</scope>
    <source>
        <strain evidence="1 2">DSM 103461</strain>
    </source>
</reference>
<comment type="caution">
    <text evidence="1">The sequence shown here is derived from an EMBL/GenBank/DDBJ whole genome shotgun (WGS) entry which is preliminary data.</text>
</comment>
<evidence type="ECO:0000313" key="1">
    <source>
        <dbReference type="EMBL" id="MTW33176.1"/>
    </source>
</evidence>
<evidence type="ECO:0000313" key="2">
    <source>
        <dbReference type="Proteomes" id="UP000735592"/>
    </source>
</evidence>
<dbReference type="Proteomes" id="UP000735592">
    <property type="component" value="Unassembled WGS sequence"/>
</dbReference>
<keyword evidence="2" id="KW-1185">Reference proteome</keyword>
<protein>
    <submittedName>
        <fullName evidence="1">Uncharacterized protein</fullName>
    </submittedName>
</protein>
<organism evidence="1 2">
    <name type="scientific">Pseudoduganella danionis</name>
    <dbReference type="NCBI Taxonomy" id="1890295"/>
    <lineage>
        <taxon>Bacteria</taxon>
        <taxon>Pseudomonadati</taxon>
        <taxon>Pseudomonadota</taxon>
        <taxon>Betaproteobacteria</taxon>
        <taxon>Burkholderiales</taxon>
        <taxon>Oxalobacteraceae</taxon>
        <taxon>Telluria group</taxon>
        <taxon>Pseudoduganella</taxon>
    </lineage>
</organism>
<sequence length="182" mass="20559">MKPAQLSHLLMLILFGVHEIVYAHPPSKSVRESCLLNQPTTAKIRLNHLSTDYVFEQDSYVEDYDSPYYFLEDGTEIGYAEKAQAAALVYSKKIYHLSAARPIPSSLEIPHHFSPALATWDRIREGETSYLCVGFNFDGLGHSGSMQNLRGGFLLQLGSNNTKLYYIEGDVRRISPAHRHTK</sequence>
<dbReference type="RefSeq" id="WP_155434535.1">
    <property type="nucleotide sequence ID" value="NZ_JBHLXK010000004.1"/>
</dbReference>
<dbReference type="EMBL" id="WNKW01000002">
    <property type="protein sequence ID" value="MTW33176.1"/>
    <property type="molecule type" value="Genomic_DNA"/>
</dbReference>
<accession>A0ABW9SLZ2</accession>